<dbReference type="AlphaFoldDB" id="A0A8U0IIG6"/>
<protein>
    <recommendedName>
        <fullName evidence="3">DUF2064 domain-containing protein</fullName>
    </recommendedName>
</protein>
<keyword evidence="2" id="KW-1185">Reference proteome</keyword>
<sequence>MTVIAVFADPPRPGLVLPDLADSSPLSAAEAADLYAAMLKDTMRAVERSGGELLVNYRDEESLPDEFADAGEGSAEAEVRALATDALDDPDEARFEVQVGSTLSARAGNTISHLLGEEDAQSAAVVPGTAPMLTRKEIDSAAMKLRRNEVVLGPSERGRVHFAGFTESVDFADAYETPAIETLTNRAVDAGHEVGFLPTATSVATGADLLSLVPEMNARVAAGRIVPEHTATLLREWGVRVAEGDAGPELTRTQTDSS</sequence>
<dbReference type="GeneID" id="72191871"/>
<gene>
    <name evidence="1" type="ORF">M0R88_18410</name>
</gene>
<reference evidence="1" key="1">
    <citation type="submission" date="2022-04" db="EMBL/GenBank/DDBJ databases">
        <title>Diverse halophilic archaea isolated from saline environments.</title>
        <authorList>
            <person name="Cui H.-L."/>
        </authorList>
    </citation>
    <scope>NUCLEOTIDE SEQUENCE</scope>
    <source>
        <strain evidence="1">XZYJT40</strain>
    </source>
</reference>
<accession>A0A8U0IIG6</accession>
<name>A0A8U0IIG6_9EURY</name>
<evidence type="ECO:0008006" key="3">
    <source>
        <dbReference type="Google" id="ProtNLM"/>
    </source>
</evidence>
<evidence type="ECO:0000313" key="2">
    <source>
        <dbReference type="Proteomes" id="UP000830434"/>
    </source>
</evidence>
<dbReference type="KEGG" id="haxz:M0R88_18410"/>
<dbReference type="Gene3D" id="3.90.550.10">
    <property type="entry name" value="Spore Coat Polysaccharide Biosynthesis Protein SpsA, Chain A"/>
    <property type="match status" value="1"/>
</dbReference>
<dbReference type="Proteomes" id="UP000830434">
    <property type="component" value="Chromosome"/>
</dbReference>
<evidence type="ECO:0000313" key="1">
    <source>
        <dbReference type="EMBL" id="UPW00461.1"/>
    </source>
</evidence>
<dbReference type="InterPro" id="IPR018641">
    <property type="entry name" value="Trfase_1_rSAM/seldom-assoc"/>
</dbReference>
<dbReference type="PANTHER" id="PTHR36529:SF1">
    <property type="entry name" value="GLYCOSYLTRANSFERASE"/>
    <property type="match status" value="1"/>
</dbReference>
<dbReference type="PANTHER" id="PTHR36529">
    <property type="entry name" value="SLL1095 PROTEIN"/>
    <property type="match status" value="1"/>
</dbReference>
<dbReference type="InterPro" id="IPR029044">
    <property type="entry name" value="Nucleotide-diphossugar_trans"/>
</dbReference>
<dbReference type="SUPFAM" id="SSF53448">
    <property type="entry name" value="Nucleotide-diphospho-sugar transferases"/>
    <property type="match status" value="1"/>
</dbReference>
<proteinExistence type="predicted"/>
<organism evidence="1 2">
    <name type="scientific">Halorussus gelatinilyticus</name>
    <dbReference type="NCBI Taxonomy" id="2937524"/>
    <lineage>
        <taxon>Archaea</taxon>
        <taxon>Methanobacteriati</taxon>
        <taxon>Methanobacteriota</taxon>
        <taxon>Stenosarchaea group</taxon>
        <taxon>Halobacteria</taxon>
        <taxon>Halobacteriales</taxon>
        <taxon>Haladaptataceae</taxon>
        <taxon>Halorussus</taxon>
    </lineage>
</organism>
<dbReference type="RefSeq" id="WP_248654872.1">
    <property type="nucleotide sequence ID" value="NZ_CP096658.1"/>
</dbReference>
<dbReference type="EMBL" id="CP096658">
    <property type="protein sequence ID" value="UPW00461.1"/>
    <property type="molecule type" value="Genomic_DNA"/>
</dbReference>